<dbReference type="InterPro" id="IPR018171">
    <property type="entry name" value="Pept_tRNA_hydro_CS"/>
</dbReference>
<dbReference type="Proteomes" id="UP000247409">
    <property type="component" value="Unassembled WGS sequence"/>
</dbReference>
<dbReference type="Pfam" id="PF01195">
    <property type="entry name" value="Pept_tRNA_hydro"/>
    <property type="match status" value="1"/>
</dbReference>
<dbReference type="InterPro" id="IPR001328">
    <property type="entry name" value="Pept_tRNA_hydro"/>
</dbReference>
<evidence type="ECO:0000256" key="1">
    <source>
        <dbReference type="ARBA" id="ARBA00013260"/>
    </source>
</evidence>
<feature type="region of interest" description="Disordered" evidence="8">
    <location>
        <begin position="40"/>
        <end position="74"/>
    </location>
</feature>
<keyword evidence="3 6" id="KW-0378">Hydrolase</keyword>
<dbReference type="OrthoDB" id="1711136at2759"/>
<evidence type="ECO:0000256" key="5">
    <source>
        <dbReference type="ARBA" id="ARBA00038063"/>
    </source>
</evidence>
<dbReference type="EC" id="3.1.1.29" evidence="1 6"/>
<gene>
    <name evidence="9" type="ORF">BWQ96_09211</name>
</gene>
<feature type="compositionally biased region" description="Low complexity" evidence="8">
    <location>
        <begin position="42"/>
        <end position="58"/>
    </location>
</feature>
<dbReference type="GO" id="GO:0004045">
    <property type="term" value="F:peptidyl-tRNA hydrolase activity"/>
    <property type="evidence" value="ECO:0007669"/>
    <property type="project" value="UniProtKB-EC"/>
</dbReference>
<evidence type="ECO:0000256" key="6">
    <source>
        <dbReference type="RuleBase" id="RU000673"/>
    </source>
</evidence>
<dbReference type="GO" id="GO:0000049">
    <property type="term" value="F:tRNA binding"/>
    <property type="evidence" value="ECO:0007669"/>
    <property type="project" value="UniProtKB-KW"/>
</dbReference>
<organism evidence="9 10">
    <name type="scientific">Gracilariopsis chorda</name>
    <dbReference type="NCBI Taxonomy" id="448386"/>
    <lineage>
        <taxon>Eukaryota</taxon>
        <taxon>Rhodophyta</taxon>
        <taxon>Florideophyceae</taxon>
        <taxon>Rhodymeniophycidae</taxon>
        <taxon>Gracilariales</taxon>
        <taxon>Gracilariaceae</taxon>
        <taxon>Gracilariopsis</taxon>
    </lineage>
</organism>
<reference evidence="9 10" key="1">
    <citation type="journal article" date="2018" name="Mol. Biol. Evol.">
        <title>Analysis of the draft genome of the red seaweed Gracilariopsis chorda provides insights into genome size evolution in Rhodophyta.</title>
        <authorList>
            <person name="Lee J."/>
            <person name="Yang E.C."/>
            <person name="Graf L."/>
            <person name="Yang J.H."/>
            <person name="Qiu H."/>
            <person name="Zel Zion U."/>
            <person name="Chan C.X."/>
            <person name="Stephens T.G."/>
            <person name="Weber A.P.M."/>
            <person name="Boo G.H."/>
            <person name="Boo S.M."/>
            <person name="Kim K.M."/>
            <person name="Shin Y."/>
            <person name="Jung M."/>
            <person name="Lee S.J."/>
            <person name="Yim H.S."/>
            <person name="Lee J.H."/>
            <person name="Bhattacharya D."/>
            <person name="Yoon H.S."/>
        </authorList>
    </citation>
    <scope>NUCLEOTIDE SEQUENCE [LARGE SCALE GENOMIC DNA]</scope>
    <source>
        <strain evidence="9 10">SKKU-2015</strain>
        <tissue evidence="9">Whole body</tissue>
    </source>
</reference>
<keyword evidence="4" id="KW-0694">RNA-binding</keyword>
<dbReference type="FunFam" id="3.40.50.1470:FF:000001">
    <property type="entry name" value="Peptidyl-tRNA hydrolase"/>
    <property type="match status" value="1"/>
</dbReference>
<proteinExistence type="inferred from homology"/>
<evidence type="ECO:0000256" key="2">
    <source>
        <dbReference type="ARBA" id="ARBA00022555"/>
    </source>
</evidence>
<keyword evidence="10" id="KW-1185">Reference proteome</keyword>
<keyword evidence="2" id="KW-0820">tRNA-binding</keyword>
<dbReference type="PANTHER" id="PTHR17224">
    <property type="entry name" value="PEPTIDYL-TRNA HYDROLASE"/>
    <property type="match status" value="1"/>
</dbReference>
<evidence type="ECO:0000256" key="3">
    <source>
        <dbReference type="ARBA" id="ARBA00022801"/>
    </source>
</evidence>
<dbReference type="HAMAP" id="MF_00083">
    <property type="entry name" value="Pept_tRNA_hydro_bact"/>
    <property type="match status" value="1"/>
</dbReference>
<sequence length="273" mass="30064">MTGLPYRSYVRGSAFVPVIPVLRHQHQNIRLKCLSQGARCCTTSPTPSPSNATANPSPLIKQRNSRPPPPERGNKLLVVGLGNPGPRFDNTRHNVGFTLLDQYAARHSASKFRRESSVQGDVARFHLHDRSVMLLKPSTFMNASGRAVRAALKYIDAPVAALLVVTDDISLDLGDIRLRAKGSAGGHNGLKSIQQCVGGMNYARLRIGVGSPSRGAEDWADFVLGSFSRSEKQVLDKVEWDVMEAIDYWVDEASIEKVQTQIALAKQRRRNHC</sequence>
<accession>A0A2V3IG78</accession>
<evidence type="ECO:0000256" key="4">
    <source>
        <dbReference type="ARBA" id="ARBA00022884"/>
    </source>
</evidence>
<comment type="similarity">
    <text evidence="5 7">Belongs to the PTH family.</text>
</comment>
<protein>
    <recommendedName>
        <fullName evidence="1 6">Peptidyl-tRNA hydrolase</fullName>
        <ecNumber evidence="1 6">3.1.1.29</ecNumber>
    </recommendedName>
</protein>
<dbReference type="Gene3D" id="3.40.50.1470">
    <property type="entry name" value="Peptidyl-tRNA hydrolase"/>
    <property type="match status" value="1"/>
</dbReference>
<dbReference type="SUPFAM" id="SSF53178">
    <property type="entry name" value="Peptidyl-tRNA hydrolase-like"/>
    <property type="match status" value="1"/>
</dbReference>
<evidence type="ECO:0000256" key="7">
    <source>
        <dbReference type="RuleBase" id="RU004320"/>
    </source>
</evidence>
<dbReference type="STRING" id="448386.A0A2V3IG78"/>
<evidence type="ECO:0000313" key="9">
    <source>
        <dbReference type="EMBL" id="PXF41071.1"/>
    </source>
</evidence>
<dbReference type="CDD" id="cd00462">
    <property type="entry name" value="PTH"/>
    <property type="match status" value="1"/>
</dbReference>
<dbReference type="NCBIfam" id="TIGR00447">
    <property type="entry name" value="pth"/>
    <property type="match status" value="1"/>
</dbReference>
<dbReference type="PROSITE" id="PS01195">
    <property type="entry name" value="PEPT_TRNA_HYDROL_1"/>
    <property type="match status" value="1"/>
</dbReference>
<evidence type="ECO:0000256" key="8">
    <source>
        <dbReference type="SAM" id="MobiDB-lite"/>
    </source>
</evidence>
<comment type="caution">
    <text evidence="9">The sequence shown here is derived from an EMBL/GenBank/DDBJ whole genome shotgun (WGS) entry which is preliminary data.</text>
</comment>
<dbReference type="AlphaFoldDB" id="A0A2V3IG78"/>
<dbReference type="EMBL" id="NBIV01000237">
    <property type="protein sequence ID" value="PXF41071.1"/>
    <property type="molecule type" value="Genomic_DNA"/>
</dbReference>
<comment type="catalytic activity">
    <reaction evidence="6">
        <text>an N-acyl-L-alpha-aminoacyl-tRNA + H2O = an N-acyl-L-amino acid + a tRNA + H(+)</text>
        <dbReference type="Rhea" id="RHEA:54448"/>
        <dbReference type="Rhea" id="RHEA-COMP:10123"/>
        <dbReference type="Rhea" id="RHEA-COMP:13883"/>
        <dbReference type="ChEBI" id="CHEBI:15377"/>
        <dbReference type="ChEBI" id="CHEBI:15378"/>
        <dbReference type="ChEBI" id="CHEBI:59874"/>
        <dbReference type="ChEBI" id="CHEBI:78442"/>
        <dbReference type="ChEBI" id="CHEBI:138191"/>
        <dbReference type="EC" id="3.1.1.29"/>
    </reaction>
</comment>
<evidence type="ECO:0000313" key="10">
    <source>
        <dbReference type="Proteomes" id="UP000247409"/>
    </source>
</evidence>
<name>A0A2V3IG78_9FLOR</name>
<dbReference type="PANTHER" id="PTHR17224:SF1">
    <property type="entry name" value="PEPTIDYL-TRNA HYDROLASE"/>
    <property type="match status" value="1"/>
</dbReference>
<dbReference type="InterPro" id="IPR036416">
    <property type="entry name" value="Pept_tRNA_hydro_sf"/>
</dbReference>
<dbReference type="PROSITE" id="PS01196">
    <property type="entry name" value="PEPT_TRNA_HYDROL_2"/>
    <property type="match status" value="1"/>
</dbReference>